<accession>Q5WW02</accession>
<dbReference type="GO" id="GO:0061542">
    <property type="term" value="F:3-demethylubiquinol 3-O-methyltransferase activity"/>
    <property type="evidence" value="ECO:0007669"/>
    <property type="project" value="UniProtKB-UniRule"/>
</dbReference>
<dbReference type="Gene3D" id="3.40.50.150">
    <property type="entry name" value="Vaccinia Virus protein VP39"/>
    <property type="match status" value="1"/>
</dbReference>
<dbReference type="EC" id="2.1.1.222" evidence="5"/>
<comment type="pathway">
    <text evidence="5">Cofactor biosynthesis; ubiquinone biosynthesis.</text>
</comment>
<evidence type="ECO:0000256" key="5">
    <source>
        <dbReference type="HAMAP-Rule" id="MF_00472"/>
    </source>
</evidence>
<keyword evidence="1 5" id="KW-0489">Methyltransferase</keyword>
<dbReference type="RefSeq" id="WP_011215680.1">
    <property type="nucleotide sequence ID" value="NC_006369.1"/>
</dbReference>
<keyword evidence="6" id="KW-0830">Ubiquinone</keyword>
<organism evidence="6 7">
    <name type="scientific">Legionella pneumophila (strain Lens)</name>
    <dbReference type="NCBI Taxonomy" id="297245"/>
    <lineage>
        <taxon>Bacteria</taxon>
        <taxon>Pseudomonadati</taxon>
        <taxon>Pseudomonadota</taxon>
        <taxon>Gammaproteobacteria</taxon>
        <taxon>Legionellales</taxon>
        <taxon>Legionellaceae</taxon>
        <taxon>Legionella</taxon>
    </lineage>
</organism>
<keyword evidence="2 5" id="KW-0808">Transferase</keyword>
<comment type="function">
    <text evidence="5">O-methyltransferase that catalyzes the 2 O-methylation steps in the ubiquinone biosynthetic pathway.</text>
</comment>
<evidence type="ECO:0000256" key="2">
    <source>
        <dbReference type="ARBA" id="ARBA00022679"/>
    </source>
</evidence>
<dbReference type="InterPro" id="IPR029063">
    <property type="entry name" value="SAM-dependent_MTases_sf"/>
</dbReference>
<comment type="catalytic activity">
    <reaction evidence="5">
        <text>a 3-(all-trans-polyprenyl)benzene-1,2-diol + S-adenosyl-L-methionine = a 2-methoxy-6-(all-trans-polyprenyl)phenol + S-adenosyl-L-homocysteine + H(+)</text>
        <dbReference type="Rhea" id="RHEA:31411"/>
        <dbReference type="Rhea" id="RHEA-COMP:9550"/>
        <dbReference type="Rhea" id="RHEA-COMP:9551"/>
        <dbReference type="ChEBI" id="CHEBI:15378"/>
        <dbReference type="ChEBI" id="CHEBI:57856"/>
        <dbReference type="ChEBI" id="CHEBI:59789"/>
        <dbReference type="ChEBI" id="CHEBI:62729"/>
        <dbReference type="ChEBI" id="CHEBI:62731"/>
        <dbReference type="EC" id="2.1.1.222"/>
    </reaction>
</comment>
<dbReference type="InterPro" id="IPR010233">
    <property type="entry name" value="UbiG_MeTrfase"/>
</dbReference>
<dbReference type="PANTHER" id="PTHR43464">
    <property type="entry name" value="METHYLTRANSFERASE"/>
    <property type="match status" value="1"/>
</dbReference>
<dbReference type="NCBIfam" id="TIGR01983">
    <property type="entry name" value="UbiG"/>
    <property type="match status" value="1"/>
</dbReference>
<feature type="binding site" evidence="5">
    <location>
        <position position="80"/>
    </location>
    <ligand>
        <name>S-adenosyl-L-methionine</name>
        <dbReference type="ChEBI" id="CHEBI:59789"/>
    </ligand>
</feature>
<dbReference type="Proteomes" id="UP000002517">
    <property type="component" value="Chromosome"/>
</dbReference>
<comment type="similarity">
    <text evidence="5">Belongs to the methyltransferase superfamily. UbiG/COQ3 family.</text>
</comment>
<dbReference type="SUPFAM" id="SSF53335">
    <property type="entry name" value="S-adenosyl-L-methionine-dependent methyltransferases"/>
    <property type="match status" value="1"/>
</dbReference>
<keyword evidence="4 5" id="KW-0949">S-adenosyl-L-methionine</keyword>
<feature type="binding site" evidence="5">
    <location>
        <position position="121"/>
    </location>
    <ligand>
        <name>S-adenosyl-L-methionine</name>
        <dbReference type="ChEBI" id="CHEBI:59789"/>
    </ligand>
</feature>
<proteinExistence type="inferred from homology"/>
<gene>
    <name evidence="5 6" type="primary">ubiG</name>
    <name evidence="6" type="ordered locus">lpl1658</name>
</gene>
<dbReference type="CDD" id="cd02440">
    <property type="entry name" value="AdoMet_MTases"/>
    <property type="match status" value="1"/>
</dbReference>
<name>Q5WW02_LEGPL</name>
<comment type="catalytic activity">
    <reaction evidence="5">
        <text>a 3-demethylubiquinol + S-adenosyl-L-methionine = a ubiquinol + S-adenosyl-L-homocysteine + H(+)</text>
        <dbReference type="Rhea" id="RHEA:44380"/>
        <dbReference type="Rhea" id="RHEA-COMP:9566"/>
        <dbReference type="Rhea" id="RHEA-COMP:10914"/>
        <dbReference type="ChEBI" id="CHEBI:15378"/>
        <dbReference type="ChEBI" id="CHEBI:17976"/>
        <dbReference type="ChEBI" id="CHEBI:57856"/>
        <dbReference type="ChEBI" id="CHEBI:59789"/>
        <dbReference type="ChEBI" id="CHEBI:84422"/>
        <dbReference type="EC" id="2.1.1.64"/>
    </reaction>
</comment>
<dbReference type="GO" id="GO:0032259">
    <property type="term" value="P:methylation"/>
    <property type="evidence" value="ECO:0007669"/>
    <property type="project" value="UniProtKB-KW"/>
</dbReference>
<dbReference type="EC" id="2.1.1.64" evidence="5"/>
<dbReference type="AlphaFoldDB" id="Q5WW02"/>
<dbReference type="Pfam" id="PF13489">
    <property type="entry name" value="Methyltransf_23"/>
    <property type="match status" value="1"/>
</dbReference>
<dbReference type="LegioList" id="lpl1658"/>
<evidence type="ECO:0000256" key="1">
    <source>
        <dbReference type="ARBA" id="ARBA00022603"/>
    </source>
</evidence>
<feature type="binding site" evidence="5">
    <location>
        <position position="40"/>
    </location>
    <ligand>
        <name>S-adenosyl-L-methionine</name>
        <dbReference type="ChEBI" id="CHEBI:59789"/>
    </ligand>
</feature>
<evidence type="ECO:0000313" key="6">
    <source>
        <dbReference type="EMBL" id="CAH15898.1"/>
    </source>
</evidence>
<evidence type="ECO:0000256" key="3">
    <source>
        <dbReference type="ARBA" id="ARBA00022688"/>
    </source>
</evidence>
<evidence type="ECO:0000256" key="4">
    <source>
        <dbReference type="ARBA" id="ARBA00022691"/>
    </source>
</evidence>
<keyword evidence="3 5" id="KW-0831">Ubiquinone biosynthesis</keyword>
<dbReference type="GO" id="GO:0010420">
    <property type="term" value="F:polyprenyldihydroxybenzoate methyltransferase activity"/>
    <property type="evidence" value="ECO:0007669"/>
    <property type="project" value="InterPro"/>
</dbReference>
<evidence type="ECO:0000313" key="7">
    <source>
        <dbReference type="Proteomes" id="UP000002517"/>
    </source>
</evidence>
<dbReference type="PANTHER" id="PTHR43464:SF19">
    <property type="entry name" value="UBIQUINONE BIOSYNTHESIS O-METHYLTRANSFERASE, MITOCHONDRIAL"/>
    <property type="match status" value="1"/>
</dbReference>
<reference evidence="6 7" key="1">
    <citation type="journal article" date="2004" name="Nat. Genet.">
        <title>Evidence in the Legionella pneumophila genome for exploitation of host cell functions and high genome plasticity.</title>
        <authorList>
            <person name="Cazalet C."/>
            <person name="Rusniok C."/>
            <person name="Bruggemann H."/>
            <person name="Zidane N."/>
            <person name="Magnier A."/>
            <person name="Ma L."/>
            <person name="Tichit M."/>
            <person name="Jarraud S."/>
            <person name="Bouchier C."/>
            <person name="Vandenesch F."/>
            <person name="Kunst F."/>
            <person name="Etienne J."/>
            <person name="Glaser P."/>
            <person name="Buchrieser C."/>
        </authorList>
    </citation>
    <scope>NUCLEOTIDE SEQUENCE [LARGE SCALE GENOMIC DNA]</scope>
    <source>
        <strain evidence="6 7">Lens</strain>
    </source>
</reference>
<dbReference type="HAMAP" id="MF_00472">
    <property type="entry name" value="UbiG"/>
    <property type="match status" value="1"/>
</dbReference>
<dbReference type="HOGENOM" id="CLU_042432_5_0_6"/>
<dbReference type="GO" id="GO:0102208">
    <property type="term" value="F:2-polyprenyl-6-hydroxyphenol methylase activity"/>
    <property type="evidence" value="ECO:0007669"/>
    <property type="project" value="UniProtKB-EC"/>
</dbReference>
<dbReference type="KEGG" id="lpf:lpl1658"/>
<dbReference type="EMBL" id="CR628337">
    <property type="protein sequence ID" value="CAH15898.1"/>
    <property type="molecule type" value="Genomic_DNA"/>
</dbReference>
<sequence length="230" mass="26123">MNQIESTIAIEEVHKFAQLANDWWDTNGPLRTLHDINGTRFEFISEHINLKGLRVLDVGCGGGILCESMAKAGAYVSGLDAEPEAIQVAKEHAHKNQLQIDYFCNPIEEYENQGFDVITCMELLEHVQNPELVLQHCKRLLKPNGLLFLSTISRTLKAYLGAIIAAEYVLNLLPRQTHDYDKFIKPSELVKMARLYDLNLIDMKGLCYNPFLRKTTLVSDVSINYIMVLQ</sequence>
<dbReference type="UniPathway" id="UPA00232"/>
<protein>
    <recommendedName>
        <fullName evidence="5">Ubiquinone biosynthesis O-methyltransferase</fullName>
    </recommendedName>
    <alternativeName>
        <fullName evidence="5">2-polyprenyl-6-hydroxyphenol methylase</fullName>
        <ecNumber evidence="5">2.1.1.222</ecNumber>
    </alternativeName>
    <alternativeName>
        <fullName evidence="5">3-demethylubiquinone 3-O-methyltransferase</fullName>
        <ecNumber evidence="5">2.1.1.64</ecNumber>
    </alternativeName>
</protein>
<feature type="binding site" evidence="5">
    <location>
        <position position="59"/>
    </location>
    <ligand>
        <name>S-adenosyl-L-methionine</name>
        <dbReference type="ChEBI" id="CHEBI:59789"/>
    </ligand>
</feature>